<organism evidence="1 2">
    <name type="scientific">Gemmatimonas groenlandica</name>
    <dbReference type="NCBI Taxonomy" id="2732249"/>
    <lineage>
        <taxon>Bacteria</taxon>
        <taxon>Pseudomonadati</taxon>
        <taxon>Gemmatimonadota</taxon>
        <taxon>Gemmatimonadia</taxon>
        <taxon>Gemmatimonadales</taxon>
        <taxon>Gemmatimonadaceae</taxon>
        <taxon>Gemmatimonas</taxon>
    </lineage>
</organism>
<proteinExistence type="predicted"/>
<gene>
    <name evidence="1" type="ORF">HKW67_02070</name>
</gene>
<dbReference type="RefSeq" id="WP_171223818.1">
    <property type="nucleotide sequence ID" value="NZ_CP053085.1"/>
</dbReference>
<reference evidence="1 2" key="1">
    <citation type="submission" date="2020-05" db="EMBL/GenBank/DDBJ databases">
        <title>Complete genome sequence of Gemmatimonas greenlandica TET16.</title>
        <authorList>
            <person name="Zeng Y."/>
        </authorList>
    </citation>
    <scope>NUCLEOTIDE SEQUENCE [LARGE SCALE GENOMIC DNA]</scope>
    <source>
        <strain evidence="1 2">TET16</strain>
    </source>
</reference>
<evidence type="ECO:0000313" key="1">
    <source>
        <dbReference type="EMBL" id="QJR34392.1"/>
    </source>
</evidence>
<dbReference type="PANTHER" id="PTHR38453">
    <property type="entry name" value="CYTOPLASMIC PROTEIN-RELATED"/>
    <property type="match status" value="1"/>
</dbReference>
<dbReference type="Pfam" id="PF04328">
    <property type="entry name" value="Sel_put"/>
    <property type="match status" value="1"/>
</dbReference>
<dbReference type="PANTHER" id="PTHR38453:SF1">
    <property type="entry name" value="CYTOPLASMIC PROTEIN"/>
    <property type="match status" value="1"/>
</dbReference>
<evidence type="ECO:0000313" key="2">
    <source>
        <dbReference type="Proteomes" id="UP000500938"/>
    </source>
</evidence>
<dbReference type="AlphaFoldDB" id="A0A6M4IMZ9"/>
<dbReference type="Proteomes" id="UP000500938">
    <property type="component" value="Chromosome"/>
</dbReference>
<protein>
    <submittedName>
        <fullName evidence="1">YbdD/YjiX family protein</fullName>
    </submittedName>
</protein>
<accession>A0A6M4IMZ9</accession>
<keyword evidence="2" id="KW-1185">Reference proteome</keyword>
<name>A0A6M4IMZ9_9BACT</name>
<sequence>MSLAANATPWKVTMRRWIATVHRIIGAPDYETYLAHMQRKHPGCTPLDARAFEKQRLVDRYKQPGSRCC</sequence>
<dbReference type="KEGG" id="ggr:HKW67_02070"/>
<dbReference type="InterPro" id="IPR007423">
    <property type="entry name" value="Sel_put"/>
</dbReference>
<dbReference type="EMBL" id="CP053085">
    <property type="protein sequence ID" value="QJR34392.1"/>
    <property type="molecule type" value="Genomic_DNA"/>
</dbReference>